<feature type="transmembrane region" description="Helical" evidence="8">
    <location>
        <begin position="383"/>
        <end position="405"/>
    </location>
</feature>
<feature type="transmembrane region" description="Helical" evidence="8">
    <location>
        <begin position="459"/>
        <end position="480"/>
    </location>
</feature>
<proteinExistence type="inferred from homology"/>
<evidence type="ECO:0000313" key="12">
    <source>
        <dbReference type="Proteomes" id="UP000005222"/>
    </source>
</evidence>
<evidence type="ECO:0000256" key="1">
    <source>
        <dbReference type="ARBA" id="ARBA00004141"/>
    </source>
</evidence>
<dbReference type="GO" id="GO:0016020">
    <property type="term" value="C:membrane"/>
    <property type="evidence" value="ECO:0007669"/>
    <property type="project" value="UniProtKB-SubCell"/>
</dbReference>
<dbReference type="InterPro" id="IPR050524">
    <property type="entry name" value="APC_YAT"/>
</dbReference>
<evidence type="ECO:0000256" key="2">
    <source>
        <dbReference type="ARBA" id="ARBA00006983"/>
    </source>
</evidence>
<feature type="domain" description="Amino acid permease/ SLC12A" evidence="9">
    <location>
        <begin position="58"/>
        <end position="511"/>
    </location>
</feature>
<keyword evidence="6 8" id="KW-1133">Transmembrane helix</keyword>
<keyword evidence="4 8" id="KW-0812">Transmembrane</keyword>
<dbReference type="PIRSF" id="PIRSF006060">
    <property type="entry name" value="AA_transporter"/>
    <property type="match status" value="1"/>
</dbReference>
<keyword evidence="7 8" id="KW-0472">Membrane</keyword>
<dbReference type="FunFam" id="1.20.1740.10:FF:000006">
    <property type="entry name" value="General amino acid permease"/>
    <property type="match status" value="1"/>
</dbReference>
<evidence type="ECO:0000256" key="4">
    <source>
        <dbReference type="ARBA" id="ARBA00022692"/>
    </source>
</evidence>
<dbReference type="InParanoid" id="G8Y9K5"/>
<dbReference type="HOGENOM" id="CLU_007946_12_1_1"/>
<dbReference type="eggNOG" id="KOG1286">
    <property type="taxonomic scope" value="Eukaryota"/>
</dbReference>
<dbReference type="EMBL" id="FO082049">
    <property type="protein sequence ID" value="CCE84119.1"/>
    <property type="molecule type" value="Genomic_DNA"/>
</dbReference>
<dbReference type="AlphaFoldDB" id="G8Y9K5"/>
<feature type="transmembrane region" description="Helical" evidence="8">
    <location>
        <begin position="194"/>
        <end position="218"/>
    </location>
</feature>
<evidence type="ECO:0000256" key="7">
    <source>
        <dbReference type="ARBA" id="ARBA00023136"/>
    </source>
</evidence>
<dbReference type="EMBL" id="FO082048">
    <property type="protein sequence ID" value="CCE85150.1"/>
    <property type="molecule type" value="Genomic_DNA"/>
</dbReference>
<reference evidence="10" key="1">
    <citation type="submission" date="2011-10" db="EMBL/GenBank/DDBJ databases">
        <authorList>
            <person name="Genoscope - CEA"/>
        </authorList>
    </citation>
    <scope>NUCLEOTIDE SEQUENCE</scope>
</reference>
<dbReference type="Proteomes" id="UP000005222">
    <property type="component" value="Chromosome K"/>
</dbReference>
<dbReference type="InterPro" id="IPR004841">
    <property type="entry name" value="AA-permease/SLC12A_dom"/>
</dbReference>
<dbReference type="Gene3D" id="1.20.1740.10">
    <property type="entry name" value="Amino acid/polyamine transporter I"/>
    <property type="match status" value="1"/>
</dbReference>
<dbReference type="PANTHER" id="PTHR43341:SF36">
    <property type="entry name" value="PROLINE-SPECIFIC PERMEASE"/>
    <property type="match status" value="1"/>
</dbReference>
<evidence type="ECO:0000313" key="11">
    <source>
        <dbReference type="EMBL" id="CCE85150.1"/>
    </source>
</evidence>
<evidence type="ECO:0000256" key="6">
    <source>
        <dbReference type="ARBA" id="ARBA00022989"/>
    </source>
</evidence>
<feature type="transmembrane region" description="Helical" evidence="8">
    <location>
        <begin position="417"/>
        <end position="438"/>
    </location>
</feature>
<gene>
    <name evidence="10" type="primary">Piso0_004722</name>
    <name evidence="10" type="ORF">GNLVRS01_PISO0K23132g</name>
    <name evidence="11" type="ORF">GNLVRS01_PISO0L23133g</name>
</gene>
<feature type="transmembrane region" description="Helical" evidence="8">
    <location>
        <begin position="58"/>
        <end position="79"/>
    </location>
</feature>
<dbReference type="Proteomes" id="UP000005222">
    <property type="component" value="Chromosome L"/>
</dbReference>
<evidence type="ECO:0000313" key="10">
    <source>
        <dbReference type="EMBL" id="CCE84119.1"/>
    </source>
</evidence>
<accession>G8Y9K5</accession>
<feature type="transmembrane region" description="Helical" evidence="8">
    <location>
        <begin position="290"/>
        <end position="308"/>
    </location>
</feature>
<feature type="transmembrane region" description="Helical" evidence="8">
    <location>
        <begin position="492"/>
        <end position="514"/>
    </location>
</feature>
<dbReference type="Pfam" id="PF00324">
    <property type="entry name" value="AA_permease"/>
    <property type="match status" value="1"/>
</dbReference>
<feature type="transmembrane region" description="Helical" evidence="8">
    <location>
        <begin position="343"/>
        <end position="362"/>
    </location>
</feature>
<feature type="transmembrane region" description="Helical" evidence="8">
    <location>
        <begin position="139"/>
        <end position="162"/>
    </location>
</feature>
<dbReference type="STRING" id="559304.G8Y9K5"/>
<reference evidence="12" key="2">
    <citation type="journal article" date="2012" name="G3 (Bethesda)">
        <title>Pichia sorbitophila, an interspecies yeast hybrid reveals early steps of genome resolution following polyploidization.</title>
        <authorList>
            <person name="Leh Louis V."/>
            <person name="Despons L."/>
            <person name="Friedrich A."/>
            <person name="Martin T."/>
            <person name="Durrens P."/>
            <person name="Casaregola S."/>
            <person name="Neuveglise C."/>
            <person name="Fairhead C."/>
            <person name="Marck C."/>
            <person name="Cruz J.A."/>
            <person name="Straub M.L."/>
            <person name="Kugler V."/>
            <person name="Sacerdot C."/>
            <person name="Uzunov Z."/>
            <person name="Thierry A."/>
            <person name="Weiss S."/>
            <person name="Bleykasten C."/>
            <person name="De Montigny J."/>
            <person name="Jacques N."/>
            <person name="Jung P."/>
            <person name="Lemaire M."/>
            <person name="Mallet S."/>
            <person name="Morel G."/>
            <person name="Richard G.F."/>
            <person name="Sarkar A."/>
            <person name="Savel G."/>
            <person name="Schacherer J."/>
            <person name="Seret M.L."/>
            <person name="Talla E."/>
            <person name="Samson G."/>
            <person name="Jubin C."/>
            <person name="Poulain J."/>
            <person name="Vacherie B."/>
            <person name="Barbe V."/>
            <person name="Pelletier E."/>
            <person name="Sherman D.J."/>
            <person name="Westhof E."/>
            <person name="Weissenbach J."/>
            <person name="Baret P.V."/>
            <person name="Wincker P."/>
            <person name="Gaillardin C."/>
            <person name="Dujon B."/>
            <person name="Souciet J.L."/>
        </authorList>
    </citation>
    <scope>NUCLEOTIDE SEQUENCE [LARGE SCALE GENOMIC DNA]</scope>
    <source>
        <strain evidence="12">ATCC MYA-4447 / BCRC 22081 / CBS 7064 / NBRC 10061 / NRRL Y-12695</strain>
    </source>
</reference>
<sequence length="561" mass="62414">MDVEIVRSPERPYFNDASYDSYLEKGKQHQVVQEEISILSHEKFSRRELERGMSSRQIQLIAIGGCIGTGMFIGSGVTLSAEGPGALLIGYIVMSLILFFVMNILGEMTTFLPIPGNGPQSFVSNYVDESLGFAIGYNYWYAFVILVATEVTAAGIIVEYWITSINVALWISIFLVIILVLNMSPVRFYGESEFWFASIKIILLVGLFILGIVLFFGGGPNHDRLGFRYWKHGNAFKEHLVGGSTGRFLGVWSAVIKAGFAFICSPESVSIAAAESAKPRKNIPKACDRFKYRLGFFYICATLIMGVICNSNDKRLLGAAENASGSPFVIGIQNAGIHVLNHIINAAILTSAVSSGNSFFYSASRTLYAMAVKGQAPKCFANVNRYGVPYNSVLISWGIACISYLNCSDSSAKVFNWFTNICTISGFISWMAICLAYIRWNKAIKYHGLTDRVTYRTIFQPYATYFILFFVAIITLTNGYAVFFDFNASDFIAAYISLPIVFCLYAGHKLFLYVSGKGLTFRKQLKDIDLTTGLLQIEIEDEQSAIPVPKNIFEKIWFWIA</sequence>
<feature type="transmembrane region" description="Helical" evidence="8">
    <location>
        <begin position="169"/>
        <end position="188"/>
    </location>
</feature>
<evidence type="ECO:0000256" key="5">
    <source>
        <dbReference type="ARBA" id="ARBA00022970"/>
    </source>
</evidence>
<keyword evidence="12" id="KW-1185">Reference proteome</keyword>
<keyword evidence="5" id="KW-0029">Amino-acid transport</keyword>
<evidence type="ECO:0000259" key="9">
    <source>
        <dbReference type="Pfam" id="PF00324"/>
    </source>
</evidence>
<evidence type="ECO:0000256" key="3">
    <source>
        <dbReference type="ARBA" id="ARBA00022448"/>
    </source>
</evidence>
<protein>
    <submittedName>
        <fullName evidence="10">Piso0_004722 protein</fullName>
    </submittedName>
</protein>
<dbReference type="PANTHER" id="PTHR43341">
    <property type="entry name" value="AMINO ACID PERMEASE"/>
    <property type="match status" value="1"/>
</dbReference>
<dbReference type="FunCoup" id="G8Y9K5">
    <property type="interactions" value="242"/>
</dbReference>
<dbReference type="OrthoDB" id="3900342at2759"/>
<keyword evidence="3" id="KW-0813">Transport</keyword>
<dbReference type="GO" id="GO:0015171">
    <property type="term" value="F:amino acid transmembrane transporter activity"/>
    <property type="evidence" value="ECO:0007669"/>
    <property type="project" value="TreeGrafter"/>
</dbReference>
<comment type="similarity">
    <text evidence="2">Belongs to the amino acid-polyamine-organocation (APC) superfamily. YAT (TC 2.A.3.10) family.</text>
</comment>
<evidence type="ECO:0000256" key="8">
    <source>
        <dbReference type="SAM" id="Phobius"/>
    </source>
</evidence>
<comment type="subcellular location">
    <subcellularLocation>
        <location evidence="1">Membrane</location>
        <topology evidence="1">Multi-pass membrane protein</topology>
    </subcellularLocation>
</comment>
<name>G8Y9K5_PICSO</name>
<organism evidence="10 12">
    <name type="scientific">Pichia sorbitophila (strain ATCC MYA-4447 / BCRC 22081 / CBS 7064 / NBRC 10061 / NRRL Y-12695)</name>
    <name type="common">Hybrid yeast</name>
    <dbReference type="NCBI Taxonomy" id="559304"/>
    <lineage>
        <taxon>Eukaryota</taxon>
        <taxon>Fungi</taxon>
        <taxon>Dikarya</taxon>
        <taxon>Ascomycota</taxon>
        <taxon>Saccharomycotina</taxon>
        <taxon>Pichiomycetes</taxon>
        <taxon>Debaryomycetaceae</taxon>
        <taxon>Millerozyma</taxon>
    </lineage>
</organism>
<feature type="transmembrane region" description="Helical" evidence="8">
    <location>
        <begin position="86"/>
        <end position="105"/>
    </location>
</feature>